<evidence type="ECO:0000256" key="1">
    <source>
        <dbReference type="SAM" id="MobiDB-lite"/>
    </source>
</evidence>
<protein>
    <submittedName>
        <fullName evidence="2">Uncharacterized protein</fullName>
    </submittedName>
</protein>
<name>A0AAD5TRW2_9FUNG</name>
<feature type="region of interest" description="Disordered" evidence="1">
    <location>
        <begin position="31"/>
        <end position="80"/>
    </location>
</feature>
<organism evidence="2 3">
    <name type="scientific">Geranomyces variabilis</name>
    <dbReference type="NCBI Taxonomy" id="109894"/>
    <lineage>
        <taxon>Eukaryota</taxon>
        <taxon>Fungi</taxon>
        <taxon>Fungi incertae sedis</taxon>
        <taxon>Chytridiomycota</taxon>
        <taxon>Chytridiomycota incertae sedis</taxon>
        <taxon>Chytridiomycetes</taxon>
        <taxon>Spizellomycetales</taxon>
        <taxon>Powellomycetaceae</taxon>
        <taxon>Geranomyces</taxon>
    </lineage>
</organism>
<dbReference type="Proteomes" id="UP001212152">
    <property type="component" value="Unassembled WGS sequence"/>
</dbReference>
<sequence>MSAGAADPHYDCDKHPGQEERAAWLAAKTAPKCEPPCQEQTAEKIQRDFERARSVAPSGKRTKNRKSSPVRSGNQQSPRAFCSYCNKGLAKRIDAKSQAAAAIKEFDRNEEDQYDEQYD</sequence>
<dbReference type="AlphaFoldDB" id="A0AAD5TRW2"/>
<dbReference type="EMBL" id="JADGJQ010000001">
    <property type="protein sequence ID" value="KAJ3185409.1"/>
    <property type="molecule type" value="Genomic_DNA"/>
</dbReference>
<reference evidence="2" key="1">
    <citation type="submission" date="2020-05" db="EMBL/GenBank/DDBJ databases">
        <title>Phylogenomic resolution of chytrid fungi.</title>
        <authorList>
            <person name="Stajich J.E."/>
            <person name="Amses K."/>
            <person name="Simmons R."/>
            <person name="Seto K."/>
            <person name="Myers J."/>
            <person name="Bonds A."/>
            <person name="Quandt C.A."/>
            <person name="Barry K."/>
            <person name="Liu P."/>
            <person name="Grigoriev I."/>
            <person name="Longcore J.E."/>
            <person name="James T.Y."/>
        </authorList>
    </citation>
    <scope>NUCLEOTIDE SEQUENCE</scope>
    <source>
        <strain evidence="2">JEL0379</strain>
    </source>
</reference>
<comment type="caution">
    <text evidence="2">The sequence shown here is derived from an EMBL/GenBank/DDBJ whole genome shotgun (WGS) entry which is preliminary data.</text>
</comment>
<accession>A0AAD5TRW2</accession>
<gene>
    <name evidence="2" type="ORF">HDU87_000028</name>
</gene>
<evidence type="ECO:0000313" key="2">
    <source>
        <dbReference type="EMBL" id="KAJ3185409.1"/>
    </source>
</evidence>
<evidence type="ECO:0000313" key="3">
    <source>
        <dbReference type="Proteomes" id="UP001212152"/>
    </source>
</evidence>
<keyword evidence="3" id="KW-1185">Reference proteome</keyword>
<proteinExistence type="predicted"/>
<feature type="compositionally biased region" description="Polar residues" evidence="1">
    <location>
        <begin position="69"/>
        <end position="78"/>
    </location>
</feature>
<feature type="compositionally biased region" description="Basic and acidic residues" evidence="1">
    <location>
        <begin position="41"/>
        <end position="53"/>
    </location>
</feature>